<dbReference type="AlphaFoldDB" id="A0AAV7K9B2"/>
<sequence>MNTPIPTIKLPNCSPFIISVERLIKLYSEIQSNGYLQLDCLNPVETSRESTIQHVLPTQINTQVDYITKRQPIRNSEETNPKIKNITKRLLGENVLKRSKDPYEFPETDQDDNKQVKIARTSNSSNTQRTTTGDFNNVMASLITEQNLETDVHNSPNKLPSQPDKTASNVRMDFEYEATSPTRITVNIQDTVNHIKDI</sequence>
<evidence type="ECO:0000313" key="2">
    <source>
        <dbReference type="EMBL" id="KAI6657605.1"/>
    </source>
</evidence>
<comment type="caution">
    <text evidence="2">The sequence shown here is derived from an EMBL/GenBank/DDBJ whole genome shotgun (WGS) entry which is preliminary data.</text>
</comment>
<feature type="compositionally biased region" description="Low complexity" evidence="1">
    <location>
        <begin position="120"/>
        <end position="132"/>
    </location>
</feature>
<keyword evidence="3" id="KW-1185">Reference proteome</keyword>
<dbReference type="Proteomes" id="UP001165289">
    <property type="component" value="Unassembled WGS sequence"/>
</dbReference>
<evidence type="ECO:0000313" key="3">
    <source>
        <dbReference type="Proteomes" id="UP001165289"/>
    </source>
</evidence>
<accession>A0AAV7K9B2</accession>
<proteinExistence type="predicted"/>
<reference evidence="2 3" key="1">
    <citation type="journal article" date="2023" name="BMC Biol.">
        <title>The compact genome of the sponge Oopsacas minuta (Hexactinellida) is lacking key metazoan core genes.</title>
        <authorList>
            <person name="Santini S."/>
            <person name="Schenkelaars Q."/>
            <person name="Jourda C."/>
            <person name="Duchesne M."/>
            <person name="Belahbib H."/>
            <person name="Rocher C."/>
            <person name="Selva M."/>
            <person name="Riesgo A."/>
            <person name="Vervoort M."/>
            <person name="Leys S.P."/>
            <person name="Kodjabachian L."/>
            <person name="Le Bivic A."/>
            <person name="Borchiellini C."/>
            <person name="Claverie J.M."/>
            <person name="Renard E."/>
        </authorList>
    </citation>
    <scope>NUCLEOTIDE SEQUENCE [LARGE SCALE GENOMIC DNA]</scope>
    <source>
        <strain evidence="2">SPO-2</strain>
    </source>
</reference>
<organism evidence="2 3">
    <name type="scientific">Oopsacas minuta</name>
    <dbReference type="NCBI Taxonomy" id="111878"/>
    <lineage>
        <taxon>Eukaryota</taxon>
        <taxon>Metazoa</taxon>
        <taxon>Porifera</taxon>
        <taxon>Hexactinellida</taxon>
        <taxon>Hexasterophora</taxon>
        <taxon>Lyssacinosida</taxon>
        <taxon>Leucopsacidae</taxon>
        <taxon>Oopsacas</taxon>
    </lineage>
</organism>
<evidence type="ECO:0000256" key="1">
    <source>
        <dbReference type="SAM" id="MobiDB-lite"/>
    </source>
</evidence>
<name>A0AAV7K9B2_9METZ</name>
<dbReference type="EMBL" id="JAKMXF010000111">
    <property type="protein sequence ID" value="KAI6657605.1"/>
    <property type="molecule type" value="Genomic_DNA"/>
</dbReference>
<protein>
    <submittedName>
        <fullName evidence="2">Uncharacterized protein</fullName>
    </submittedName>
</protein>
<feature type="region of interest" description="Disordered" evidence="1">
    <location>
        <begin position="101"/>
        <end position="135"/>
    </location>
</feature>
<gene>
    <name evidence="2" type="ORF">LOD99_348</name>
</gene>